<feature type="transmembrane region" description="Helical" evidence="1">
    <location>
        <begin position="147"/>
        <end position="172"/>
    </location>
</feature>
<sequence>MGKPRLSLNAALWITAVPVALAAIRVLMFSRGDATLLRVLLETLQIVPVLMATSLLILPWAFFIIGAILLMNGSARAALWAIPNRRLVLMALYVLGIVVIWTSPVYWAVVIAVTYALVITVAVMGRSSKEWAKRVVRVTNILDTNDLPSIVVGVAIIPLLIGTLTAWSSFWLPRENVTVGIDDYDGYVLTNQGDWTTILTTERTLIRVPSEDIMERVICDQWTVATLQNLILPKPGDVPECAQKSPS</sequence>
<comment type="caution">
    <text evidence="2">The sequence shown here is derived from an EMBL/GenBank/DDBJ whole genome shotgun (WGS) entry which is preliminary data.</text>
</comment>
<organism evidence="2 3">
    <name type="scientific">Microbacterium aquimaris</name>
    <dbReference type="NCBI Taxonomy" id="459816"/>
    <lineage>
        <taxon>Bacteria</taxon>
        <taxon>Bacillati</taxon>
        <taxon>Actinomycetota</taxon>
        <taxon>Actinomycetes</taxon>
        <taxon>Micrococcales</taxon>
        <taxon>Microbacteriaceae</taxon>
        <taxon>Microbacterium</taxon>
    </lineage>
</organism>
<evidence type="ECO:0000313" key="3">
    <source>
        <dbReference type="Proteomes" id="UP001291912"/>
    </source>
</evidence>
<keyword evidence="3" id="KW-1185">Reference proteome</keyword>
<evidence type="ECO:0000256" key="1">
    <source>
        <dbReference type="SAM" id="Phobius"/>
    </source>
</evidence>
<keyword evidence="1" id="KW-0472">Membrane</keyword>
<protein>
    <submittedName>
        <fullName evidence="2">Uncharacterized protein</fullName>
    </submittedName>
</protein>
<reference evidence="2 3" key="1">
    <citation type="submission" date="2023-10" db="EMBL/GenBank/DDBJ databases">
        <title>Microbacterium xanthum sp. nov., isolated from seaweed.</title>
        <authorList>
            <person name="Lee S.D."/>
        </authorList>
    </citation>
    <scope>NUCLEOTIDE SEQUENCE [LARGE SCALE GENOMIC DNA]</scope>
    <source>
        <strain evidence="2 3">KCTC 19124</strain>
    </source>
</reference>
<feature type="transmembrane region" description="Helical" evidence="1">
    <location>
        <begin position="107"/>
        <end position="126"/>
    </location>
</feature>
<dbReference type="RefSeq" id="WP_194424633.1">
    <property type="nucleotide sequence ID" value="NZ_BAAAPT010000002.1"/>
</dbReference>
<feature type="transmembrane region" description="Helical" evidence="1">
    <location>
        <begin position="83"/>
        <end position="101"/>
    </location>
</feature>
<dbReference type="Proteomes" id="UP001291912">
    <property type="component" value="Unassembled WGS sequence"/>
</dbReference>
<name>A0ABU5N7X6_9MICO</name>
<proteinExistence type="predicted"/>
<keyword evidence="1" id="KW-1133">Transmembrane helix</keyword>
<evidence type="ECO:0000313" key="2">
    <source>
        <dbReference type="EMBL" id="MDZ8162151.1"/>
    </source>
</evidence>
<feature type="transmembrane region" description="Helical" evidence="1">
    <location>
        <begin position="46"/>
        <end position="71"/>
    </location>
</feature>
<accession>A0ABU5N7X6</accession>
<dbReference type="EMBL" id="JAWJYN010000002">
    <property type="protein sequence ID" value="MDZ8162151.1"/>
    <property type="molecule type" value="Genomic_DNA"/>
</dbReference>
<gene>
    <name evidence="2" type="ORF">R2Q92_09885</name>
</gene>
<keyword evidence="1" id="KW-0812">Transmembrane</keyword>